<evidence type="ECO:0000313" key="2">
    <source>
        <dbReference type="Proteomes" id="UP000664628"/>
    </source>
</evidence>
<name>A0ABS3JNJ9_9BACT</name>
<sequence length="71" mass="7931">MEKLEDPLLTWVMGETGSPVEPSKRRYTELKTPFFGPVSAGHRQRTGLINAGDYPVIAVTAFRVSRDNNQP</sequence>
<organism evidence="1 2">
    <name type="scientific">Fibrella forsythiae</name>
    <dbReference type="NCBI Taxonomy" id="2817061"/>
    <lineage>
        <taxon>Bacteria</taxon>
        <taxon>Pseudomonadati</taxon>
        <taxon>Bacteroidota</taxon>
        <taxon>Cytophagia</taxon>
        <taxon>Cytophagales</taxon>
        <taxon>Spirosomataceae</taxon>
        <taxon>Fibrella</taxon>
    </lineage>
</organism>
<dbReference type="RefSeq" id="WP_207330994.1">
    <property type="nucleotide sequence ID" value="NZ_JAFMYW010000006.1"/>
</dbReference>
<protein>
    <submittedName>
        <fullName evidence="1">Uncharacterized protein</fullName>
    </submittedName>
</protein>
<keyword evidence="2" id="KW-1185">Reference proteome</keyword>
<dbReference type="Proteomes" id="UP000664628">
    <property type="component" value="Unassembled WGS sequence"/>
</dbReference>
<comment type="caution">
    <text evidence="1">The sequence shown here is derived from an EMBL/GenBank/DDBJ whole genome shotgun (WGS) entry which is preliminary data.</text>
</comment>
<accession>A0ABS3JNJ9</accession>
<reference evidence="1 2" key="1">
    <citation type="submission" date="2021-03" db="EMBL/GenBank/DDBJ databases">
        <title>Fibrella sp. HMF5405 genome sequencing and assembly.</title>
        <authorList>
            <person name="Kang H."/>
            <person name="Kim H."/>
            <person name="Bae S."/>
            <person name="Joh K."/>
        </authorList>
    </citation>
    <scope>NUCLEOTIDE SEQUENCE [LARGE SCALE GENOMIC DNA]</scope>
    <source>
        <strain evidence="1 2">HMF5405</strain>
    </source>
</reference>
<proteinExistence type="predicted"/>
<dbReference type="EMBL" id="JAFMYW010000006">
    <property type="protein sequence ID" value="MBO0951058.1"/>
    <property type="molecule type" value="Genomic_DNA"/>
</dbReference>
<gene>
    <name evidence="1" type="ORF">J2I46_20910</name>
</gene>
<evidence type="ECO:0000313" key="1">
    <source>
        <dbReference type="EMBL" id="MBO0951058.1"/>
    </source>
</evidence>